<sequence length="600" mass="61031">MRSLYTGQSASEGTALGLLFATDLPPVTGEAGDRPGASDQDLADQDPATAVAEAFDAVAAELAELAGTLRAAGQTDQADIVEVNGYIALDQELRGAALRRVGEEQSAPQAVLAAVQEYASMLAALDDPTLAERAADVRQVGRRVLGRLSGAASAVPDGPVVLIAHEIGAADLLEHGESVVAAASVVGGPNSHASIIARSLGIPLIVGVPPEALDHAAGTEAIVDAGQSGSSASASAASGSASGFATSGTSPSGSAISGSATLTVEPAPAERQAAVAAMAAARRRREILAAERGLPVRTVDGRPVALRANVATVVEAKAAVAAFADGVGLLRTELPFLDARGWPTQAQHTAVLAPILGKLAGQPVTVRTLDFADDKFPPLLAEHAVDGRLGRGLPHMLADPRAFTDQFRAILAAGAAVDVRIMIPMVATAEELAACAKILEAAAGELGVAAPPLGAMIELPEAVDAADELAAHAAFFSIGSNDLTSQILHLDRRDPAVSPALAAHPRVLAAVDRTVQAAHRHGRQVSVCGDAGAHPLVIPLLIGLGVDVLSVAPAALDETRVRIRRLDAGVCAEAAAEALTCDTVESVHRIVRQRCWPAMP</sequence>
<dbReference type="SUPFAM" id="SSF47831">
    <property type="entry name" value="Enzyme I of the PEP:sugar phosphotransferase system HPr-binding (sub)domain"/>
    <property type="match status" value="1"/>
</dbReference>
<feature type="domain" description="PEP-utilising enzyme C-terminal" evidence="9">
    <location>
        <begin position="290"/>
        <end position="567"/>
    </location>
</feature>
<dbReference type="InterPro" id="IPR008279">
    <property type="entry name" value="PEP-util_enz_mobile_dom"/>
</dbReference>
<feature type="domain" description="Phosphotransferase system enzyme I N-terminal" evidence="10">
    <location>
        <begin position="6"/>
        <end position="133"/>
    </location>
</feature>
<accession>A0ABN2UHR5</accession>
<evidence type="ECO:0000256" key="1">
    <source>
        <dbReference type="ARBA" id="ARBA00001946"/>
    </source>
</evidence>
<dbReference type="PRINTS" id="PR01736">
    <property type="entry name" value="PHPHTRNFRASE"/>
</dbReference>
<comment type="caution">
    <text evidence="11">The sequence shown here is derived from an EMBL/GenBank/DDBJ whole genome shotgun (WGS) entry which is preliminary data.</text>
</comment>
<evidence type="ECO:0000256" key="6">
    <source>
        <dbReference type="ARBA" id="ARBA00022842"/>
    </source>
</evidence>
<dbReference type="SUPFAM" id="SSF52009">
    <property type="entry name" value="Phosphohistidine domain"/>
    <property type="match status" value="1"/>
</dbReference>
<dbReference type="InterPro" id="IPR036618">
    <property type="entry name" value="PtsI_HPr-bd_sf"/>
</dbReference>
<dbReference type="InterPro" id="IPR036637">
    <property type="entry name" value="Phosphohistidine_dom_sf"/>
</dbReference>
<dbReference type="Gene3D" id="1.10.274.10">
    <property type="entry name" value="PtsI, HPr-binding domain"/>
    <property type="match status" value="1"/>
</dbReference>
<dbReference type="RefSeq" id="WP_344667306.1">
    <property type="nucleotide sequence ID" value="NZ_BAAAQN010000023.1"/>
</dbReference>
<evidence type="ECO:0000259" key="8">
    <source>
        <dbReference type="Pfam" id="PF00391"/>
    </source>
</evidence>
<feature type="region of interest" description="Disordered" evidence="7">
    <location>
        <begin position="234"/>
        <end position="259"/>
    </location>
</feature>
<dbReference type="Pfam" id="PF00391">
    <property type="entry name" value="PEP-utilizers"/>
    <property type="match status" value="1"/>
</dbReference>
<reference evidence="11 12" key="1">
    <citation type="journal article" date="2019" name="Int. J. Syst. Evol. Microbiol.">
        <title>The Global Catalogue of Microorganisms (GCM) 10K type strain sequencing project: providing services to taxonomists for standard genome sequencing and annotation.</title>
        <authorList>
            <consortium name="The Broad Institute Genomics Platform"/>
            <consortium name="The Broad Institute Genome Sequencing Center for Infectious Disease"/>
            <person name="Wu L."/>
            <person name="Ma J."/>
        </authorList>
    </citation>
    <scope>NUCLEOTIDE SEQUENCE [LARGE SCALE GENOMIC DNA]</scope>
    <source>
        <strain evidence="11 12">JCM 16014</strain>
    </source>
</reference>
<dbReference type="InterPro" id="IPR015813">
    <property type="entry name" value="Pyrv/PenolPyrv_kinase-like_dom"/>
</dbReference>
<dbReference type="EMBL" id="BAAAQN010000023">
    <property type="protein sequence ID" value="GAA2036502.1"/>
    <property type="molecule type" value="Genomic_DNA"/>
</dbReference>
<comment type="cofactor">
    <cofactor evidence="1">
        <name>Mg(2+)</name>
        <dbReference type="ChEBI" id="CHEBI:18420"/>
    </cofactor>
</comment>
<organism evidence="11 12">
    <name type="scientific">Catenulispora yoronensis</name>
    <dbReference type="NCBI Taxonomy" id="450799"/>
    <lineage>
        <taxon>Bacteria</taxon>
        <taxon>Bacillati</taxon>
        <taxon>Actinomycetota</taxon>
        <taxon>Actinomycetes</taxon>
        <taxon>Catenulisporales</taxon>
        <taxon>Catenulisporaceae</taxon>
        <taxon>Catenulispora</taxon>
    </lineage>
</organism>
<dbReference type="Pfam" id="PF05524">
    <property type="entry name" value="PEP-utilisers_N"/>
    <property type="match status" value="1"/>
</dbReference>
<comment type="similarity">
    <text evidence="2">Belongs to the PEP-utilizing enzyme family.</text>
</comment>
<dbReference type="PROSITE" id="PS00370">
    <property type="entry name" value="PEP_ENZYMES_PHOS_SITE"/>
    <property type="match status" value="1"/>
</dbReference>
<evidence type="ECO:0000256" key="3">
    <source>
        <dbReference type="ARBA" id="ARBA00022679"/>
    </source>
</evidence>
<dbReference type="PANTHER" id="PTHR46244:SF6">
    <property type="entry name" value="PHOSPHOENOLPYRUVATE-PROTEIN PHOSPHOTRANSFERASE"/>
    <property type="match status" value="1"/>
</dbReference>
<proteinExistence type="inferred from homology"/>
<dbReference type="InterPro" id="IPR008731">
    <property type="entry name" value="PTS_EIN"/>
</dbReference>
<keyword evidence="5" id="KW-0418">Kinase</keyword>
<dbReference type="Pfam" id="PF02896">
    <property type="entry name" value="PEP-utilizers_C"/>
    <property type="match status" value="1"/>
</dbReference>
<evidence type="ECO:0000256" key="5">
    <source>
        <dbReference type="ARBA" id="ARBA00022777"/>
    </source>
</evidence>
<dbReference type="InterPro" id="IPR018274">
    <property type="entry name" value="PEP_util_AS"/>
</dbReference>
<name>A0ABN2UHR5_9ACTN</name>
<feature type="domain" description="PEP-utilising enzyme mobile" evidence="8">
    <location>
        <begin position="159"/>
        <end position="226"/>
    </location>
</feature>
<dbReference type="Gene3D" id="3.20.20.60">
    <property type="entry name" value="Phosphoenolpyruvate-binding domains"/>
    <property type="match status" value="1"/>
</dbReference>
<dbReference type="InterPro" id="IPR050499">
    <property type="entry name" value="PEP-utilizing_PTS_enzyme"/>
</dbReference>
<evidence type="ECO:0000259" key="10">
    <source>
        <dbReference type="Pfam" id="PF05524"/>
    </source>
</evidence>
<protein>
    <recommendedName>
        <fullName evidence="13">Phosphoenolpyruvate--protein phosphotransferase</fullName>
    </recommendedName>
</protein>
<evidence type="ECO:0008006" key="13">
    <source>
        <dbReference type="Google" id="ProtNLM"/>
    </source>
</evidence>
<keyword evidence="4" id="KW-0479">Metal-binding</keyword>
<evidence type="ECO:0000259" key="9">
    <source>
        <dbReference type="Pfam" id="PF02896"/>
    </source>
</evidence>
<evidence type="ECO:0000313" key="12">
    <source>
        <dbReference type="Proteomes" id="UP001500751"/>
    </source>
</evidence>
<keyword evidence="3" id="KW-0808">Transferase</keyword>
<dbReference type="Proteomes" id="UP001500751">
    <property type="component" value="Unassembled WGS sequence"/>
</dbReference>
<evidence type="ECO:0000256" key="4">
    <source>
        <dbReference type="ARBA" id="ARBA00022723"/>
    </source>
</evidence>
<dbReference type="SUPFAM" id="SSF51621">
    <property type="entry name" value="Phosphoenolpyruvate/pyruvate domain"/>
    <property type="match status" value="1"/>
</dbReference>
<keyword evidence="12" id="KW-1185">Reference proteome</keyword>
<evidence type="ECO:0000256" key="7">
    <source>
        <dbReference type="SAM" id="MobiDB-lite"/>
    </source>
</evidence>
<evidence type="ECO:0000313" key="11">
    <source>
        <dbReference type="EMBL" id="GAA2036502.1"/>
    </source>
</evidence>
<dbReference type="PANTHER" id="PTHR46244">
    <property type="entry name" value="PHOSPHOENOLPYRUVATE-PROTEIN PHOSPHOTRANSFERASE"/>
    <property type="match status" value="1"/>
</dbReference>
<dbReference type="InterPro" id="IPR000121">
    <property type="entry name" value="PEP_util_C"/>
</dbReference>
<keyword evidence="6" id="KW-0460">Magnesium</keyword>
<dbReference type="InterPro" id="IPR040442">
    <property type="entry name" value="Pyrv_kinase-like_dom_sf"/>
</dbReference>
<dbReference type="Gene3D" id="3.50.30.10">
    <property type="entry name" value="Phosphohistidine domain"/>
    <property type="match status" value="1"/>
</dbReference>
<evidence type="ECO:0000256" key="2">
    <source>
        <dbReference type="ARBA" id="ARBA00007837"/>
    </source>
</evidence>
<gene>
    <name evidence="11" type="ORF">GCM10009839_41830</name>
</gene>